<dbReference type="Pfam" id="PF03435">
    <property type="entry name" value="Sacchrp_dh_NADP"/>
    <property type="match status" value="1"/>
</dbReference>
<gene>
    <name evidence="2" type="ORF">SAMN04487772_1209</name>
</gene>
<dbReference type="AlphaFoldDB" id="A0A1I0ECA0"/>
<dbReference type="OrthoDB" id="1221575at2"/>
<dbReference type="InterPro" id="IPR036291">
    <property type="entry name" value="NAD(P)-bd_dom_sf"/>
</dbReference>
<dbReference type="PANTHER" id="PTHR43781">
    <property type="entry name" value="SACCHAROPINE DEHYDROGENASE"/>
    <property type="match status" value="1"/>
</dbReference>
<dbReference type="PANTHER" id="PTHR43781:SF1">
    <property type="entry name" value="SACCHAROPINE DEHYDROGENASE"/>
    <property type="match status" value="1"/>
</dbReference>
<dbReference type="InterPro" id="IPR005097">
    <property type="entry name" value="Sacchrp_dh_NADP-bd"/>
</dbReference>
<reference evidence="2 3" key="1">
    <citation type="submission" date="2016-10" db="EMBL/GenBank/DDBJ databases">
        <authorList>
            <person name="de Groot N.N."/>
        </authorList>
    </citation>
    <scope>NUCLEOTIDE SEQUENCE [LARGE SCALE GENOMIC DNA]</scope>
    <source>
        <strain evidence="2 3">DSM 1801</strain>
    </source>
</reference>
<sequence>MNRRIGILGYSGLAGQVVKKYLQEQYSLRLGARTDHDRFSTGSMEYMTVDAEEEKQLQSFCSGCQVIVNCIGPSYYVSEKVAKAAAEAGADYVDVFGVNLLDKPSVSTKENNQAIVIGAGSFPGLSGLLPAWMTAGMENVSERLRLYGGGKEQITLNACIDVILSMAENFGRSGVYLSGNSFKQLRQPVQLPYGEYPEEARGFYYLTKEMEAACHASPVQELFWCNVQRNPAYEQHMKQAVIGYMQDGSKEHVLELAKELIANMEDKNPEEKLWYRIYGELDWRCEEGIKTKRYRLDFKDTYQVNGFLAAACAKMLLENSHNGGIYWPFQILDGVQVIESLQEQQIATVTVEGDIPWKEQKVEQEEGEI</sequence>
<dbReference type="Gene3D" id="3.40.50.720">
    <property type="entry name" value="NAD(P)-binding Rossmann-like Domain"/>
    <property type="match status" value="1"/>
</dbReference>
<dbReference type="EMBL" id="FOHN01000020">
    <property type="protein sequence ID" value="SET42834.1"/>
    <property type="molecule type" value="Genomic_DNA"/>
</dbReference>
<evidence type="ECO:0000313" key="2">
    <source>
        <dbReference type="EMBL" id="SET42834.1"/>
    </source>
</evidence>
<dbReference type="STRING" id="29364.SAMN04487772_1209"/>
<name>A0A1I0ECA0_9FIRM</name>
<evidence type="ECO:0000313" key="3">
    <source>
        <dbReference type="Proteomes" id="UP000199800"/>
    </source>
</evidence>
<dbReference type="SUPFAM" id="SSF51735">
    <property type="entry name" value="NAD(P)-binding Rossmann-fold domains"/>
    <property type="match status" value="1"/>
</dbReference>
<protein>
    <submittedName>
        <fullName evidence="2">Saccharopine dehydrogenase, NADP-dependent</fullName>
    </submittedName>
</protein>
<proteinExistence type="predicted"/>
<evidence type="ECO:0000259" key="1">
    <source>
        <dbReference type="Pfam" id="PF03435"/>
    </source>
</evidence>
<keyword evidence="3" id="KW-1185">Reference proteome</keyword>
<feature type="domain" description="Saccharopine dehydrogenase NADP binding" evidence="1">
    <location>
        <begin position="5"/>
        <end position="98"/>
    </location>
</feature>
<dbReference type="RefSeq" id="WP_092478449.1">
    <property type="nucleotide sequence ID" value="NZ_FOHN01000020.1"/>
</dbReference>
<dbReference type="Proteomes" id="UP000199800">
    <property type="component" value="Unassembled WGS sequence"/>
</dbReference>
<organism evidence="2 3">
    <name type="scientific">[Clostridium] polysaccharolyticum</name>
    <dbReference type="NCBI Taxonomy" id="29364"/>
    <lineage>
        <taxon>Bacteria</taxon>
        <taxon>Bacillati</taxon>
        <taxon>Bacillota</taxon>
        <taxon>Clostridia</taxon>
        <taxon>Lachnospirales</taxon>
        <taxon>Lachnospiraceae</taxon>
    </lineage>
</organism>
<accession>A0A1I0ECA0</accession>